<keyword evidence="2" id="KW-0560">Oxidoreductase</keyword>
<comment type="similarity">
    <text evidence="1 3">Belongs to the short-chain dehydrogenases/reductases (SDR) family.</text>
</comment>
<dbReference type="Proteomes" id="UP001142592">
    <property type="component" value="Unassembled WGS sequence"/>
</dbReference>
<sequence length="320" mass="34369">MEKMKRNVVITGASSGAGRATALTFAKNGDDLVIASRHSKALEELADECRAFGVLVKAIPTDVSNYHEVINLAGIAAEGNRDIDIWINNAGVLSIGAFDLTPMEISEQVVKTNLIGYMNGAHAILPYFKSQGHGILINNISIGGFFPVPYGAGYSAAKFGLRGFSAALKSELKSYSRIHICDAFPGFLDTPGMQHAANYTGKALKPGPIVYDPFRLANAIYELSIHPRSEKMVGSFSSLMRISYGLLPSLTRGIASAVINTYLKQAKTITPTSGNIFNSVDYGHSTHGGWGIPGKPKEHRKYIAIGTIALLALLLTNRKI</sequence>
<evidence type="ECO:0000256" key="1">
    <source>
        <dbReference type="ARBA" id="ARBA00006484"/>
    </source>
</evidence>
<dbReference type="AlphaFoldDB" id="A0A9X3IBF9"/>
<dbReference type="NCBIfam" id="NF004792">
    <property type="entry name" value="PRK06139.1"/>
    <property type="match status" value="1"/>
</dbReference>
<accession>A0A9X3IBF9</accession>
<dbReference type="RefSeq" id="WP_266271108.1">
    <property type="nucleotide sequence ID" value="NZ_JAPJUH010000007.1"/>
</dbReference>
<dbReference type="SUPFAM" id="SSF51735">
    <property type="entry name" value="NAD(P)-binding Rossmann-fold domains"/>
    <property type="match status" value="1"/>
</dbReference>
<reference evidence="4" key="1">
    <citation type="submission" date="2022-11" db="EMBL/GenBank/DDBJ databases">
        <authorList>
            <person name="Graham C."/>
            <person name="Newman J.D."/>
        </authorList>
    </citation>
    <scope>NUCLEOTIDE SEQUENCE</scope>
    <source>
        <strain evidence="4">DSM 19486</strain>
    </source>
</reference>
<comment type="caution">
    <text evidence="4">The sequence shown here is derived from an EMBL/GenBank/DDBJ whole genome shotgun (WGS) entry which is preliminary data.</text>
</comment>
<dbReference type="InterPro" id="IPR002347">
    <property type="entry name" value="SDR_fam"/>
</dbReference>
<dbReference type="PANTHER" id="PTHR44196">
    <property type="entry name" value="DEHYDROGENASE/REDUCTASE SDR FAMILY MEMBER 7B"/>
    <property type="match status" value="1"/>
</dbReference>
<dbReference type="PANTHER" id="PTHR44196:SF1">
    <property type="entry name" value="DEHYDROGENASE_REDUCTASE SDR FAMILY MEMBER 7B"/>
    <property type="match status" value="1"/>
</dbReference>
<gene>
    <name evidence="4" type="ORF">OQZ29_21600</name>
</gene>
<dbReference type="Gene3D" id="3.40.50.720">
    <property type="entry name" value="NAD(P)-binding Rossmann-like Domain"/>
    <property type="match status" value="1"/>
</dbReference>
<dbReference type="PRINTS" id="PR00081">
    <property type="entry name" value="GDHRDH"/>
</dbReference>
<proteinExistence type="inferred from homology"/>
<evidence type="ECO:0000313" key="4">
    <source>
        <dbReference type="EMBL" id="MCX3267370.1"/>
    </source>
</evidence>
<dbReference type="Pfam" id="PF00106">
    <property type="entry name" value="adh_short"/>
    <property type="match status" value="1"/>
</dbReference>
<dbReference type="PRINTS" id="PR00080">
    <property type="entry name" value="SDRFAMILY"/>
</dbReference>
<dbReference type="GO" id="GO:0016491">
    <property type="term" value="F:oxidoreductase activity"/>
    <property type="evidence" value="ECO:0007669"/>
    <property type="project" value="UniProtKB-KW"/>
</dbReference>
<dbReference type="EMBL" id="JAPJUH010000007">
    <property type="protein sequence ID" value="MCX3267370.1"/>
    <property type="molecule type" value="Genomic_DNA"/>
</dbReference>
<organism evidence="4 5">
    <name type="scientific">Pedobacter agri</name>
    <dbReference type="NCBI Taxonomy" id="454586"/>
    <lineage>
        <taxon>Bacteria</taxon>
        <taxon>Pseudomonadati</taxon>
        <taxon>Bacteroidota</taxon>
        <taxon>Sphingobacteriia</taxon>
        <taxon>Sphingobacteriales</taxon>
        <taxon>Sphingobacteriaceae</taxon>
        <taxon>Pedobacter</taxon>
    </lineage>
</organism>
<keyword evidence="5" id="KW-1185">Reference proteome</keyword>
<dbReference type="GO" id="GO:0016020">
    <property type="term" value="C:membrane"/>
    <property type="evidence" value="ECO:0007669"/>
    <property type="project" value="TreeGrafter"/>
</dbReference>
<evidence type="ECO:0000313" key="5">
    <source>
        <dbReference type="Proteomes" id="UP001142592"/>
    </source>
</evidence>
<name>A0A9X3IBF9_9SPHI</name>
<evidence type="ECO:0000256" key="3">
    <source>
        <dbReference type="RuleBase" id="RU000363"/>
    </source>
</evidence>
<protein>
    <submittedName>
        <fullName evidence="4">SDR family oxidoreductase</fullName>
    </submittedName>
</protein>
<evidence type="ECO:0000256" key="2">
    <source>
        <dbReference type="ARBA" id="ARBA00023002"/>
    </source>
</evidence>
<dbReference type="InterPro" id="IPR036291">
    <property type="entry name" value="NAD(P)-bd_dom_sf"/>
</dbReference>